<dbReference type="NCBIfam" id="TIGR01352">
    <property type="entry name" value="tonB_Cterm"/>
    <property type="match status" value="1"/>
</dbReference>
<feature type="compositionally biased region" description="Basic residues" evidence="5">
    <location>
        <begin position="260"/>
        <end position="272"/>
    </location>
</feature>
<organism evidence="8 9">
    <name type="scientific">Falsiruegeria litorea R37</name>
    <dbReference type="NCBI Taxonomy" id="1200284"/>
    <lineage>
        <taxon>Bacteria</taxon>
        <taxon>Pseudomonadati</taxon>
        <taxon>Pseudomonadota</taxon>
        <taxon>Alphaproteobacteria</taxon>
        <taxon>Rhodobacterales</taxon>
        <taxon>Roseobacteraceae</taxon>
        <taxon>Falsiruegeria</taxon>
    </lineage>
</organism>
<protein>
    <submittedName>
        <fullName evidence="8">Gram-negative bacterial tonB protein</fullName>
    </submittedName>
</protein>
<comment type="subcellular location">
    <subcellularLocation>
        <location evidence="1">Membrane</location>
        <topology evidence="1">Single-pass membrane protein</topology>
    </subcellularLocation>
</comment>
<keyword evidence="2" id="KW-0812">Transmembrane</keyword>
<feature type="compositionally biased region" description="Low complexity" evidence="5">
    <location>
        <begin position="317"/>
        <end position="327"/>
    </location>
</feature>
<dbReference type="GO" id="GO:0055085">
    <property type="term" value="P:transmembrane transport"/>
    <property type="evidence" value="ECO:0007669"/>
    <property type="project" value="InterPro"/>
</dbReference>
<dbReference type="EMBL" id="FWFO01000001">
    <property type="protein sequence ID" value="SLN46357.1"/>
    <property type="molecule type" value="Genomic_DNA"/>
</dbReference>
<keyword evidence="9" id="KW-1185">Reference proteome</keyword>
<dbReference type="RefSeq" id="WP_085795990.1">
    <property type="nucleotide sequence ID" value="NZ_FWFO01000001.1"/>
</dbReference>
<dbReference type="PROSITE" id="PS52015">
    <property type="entry name" value="TONB_CTD"/>
    <property type="match status" value="1"/>
</dbReference>
<dbReference type="AlphaFoldDB" id="A0A1Y5SR46"/>
<gene>
    <name evidence="8" type="ORF">TRL7639_02531</name>
</gene>
<keyword evidence="6" id="KW-0732">Signal</keyword>
<feature type="chain" id="PRO_5013277795" evidence="6">
    <location>
        <begin position="22"/>
        <end position="336"/>
    </location>
</feature>
<accession>A0A1Y5SR46</accession>
<dbReference type="SUPFAM" id="SSF74653">
    <property type="entry name" value="TolA/TonB C-terminal domain"/>
    <property type="match status" value="1"/>
</dbReference>
<dbReference type="Gene3D" id="3.30.1150.10">
    <property type="match status" value="1"/>
</dbReference>
<name>A0A1Y5SR46_9RHOB</name>
<evidence type="ECO:0000259" key="7">
    <source>
        <dbReference type="PROSITE" id="PS52015"/>
    </source>
</evidence>
<evidence type="ECO:0000313" key="9">
    <source>
        <dbReference type="Proteomes" id="UP000193077"/>
    </source>
</evidence>
<feature type="compositionally biased region" description="Low complexity" evidence="5">
    <location>
        <begin position="212"/>
        <end position="223"/>
    </location>
</feature>
<evidence type="ECO:0000256" key="4">
    <source>
        <dbReference type="ARBA" id="ARBA00023136"/>
    </source>
</evidence>
<evidence type="ECO:0000256" key="5">
    <source>
        <dbReference type="SAM" id="MobiDB-lite"/>
    </source>
</evidence>
<keyword evidence="3" id="KW-1133">Transmembrane helix</keyword>
<dbReference type="Proteomes" id="UP000193077">
    <property type="component" value="Unassembled WGS sequence"/>
</dbReference>
<feature type="region of interest" description="Disordered" evidence="5">
    <location>
        <begin position="150"/>
        <end position="276"/>
    </location>
</feature>
<dbReference type="InterPro" id="IPR006260">
    <property type="entry name" value="TonB/TolA_C"/>
</dbReference>
<sequence>MIPHSRVAAVVAGFLAVGAHAGGLTGFASQDVVRIEGGGDAEEAALGASFADMTTGTIEPSIAREAELTPVAEIEHTPPEPMEPLVQAKSAKPVEMAKPVEVAEPIEAVKPVETSPSVAQKPLDQPAVVPFSAQTLSKDEPVRPVEIATANPSAAEIQSKPTEHIETLKPDQNVSSVDGRRAAIRPMGRPERRKPVQKKAKTKQSQPKPSVAAKAGNGNQNAKKGTEAGTKPKGSANARRSASASSAAGHAAASNYPGLVRRKIHRARRKSVNVRGSARVSFRISDSGALAGVSISRSSGSNRLDQVALAQVRAAAPFPKPPAGARRQFSVEIKGK</sequence>
<evidence type="ECO:0000256" key="3">
    <source>
        <dbReference type="ARBA" id="ARBA00022989"/>
    </source>
</evidence>
<feature type="domain" description="TonB C-terminal" evidence="7">
    <location>
        <begin position="250"/>
        <end position="336"/>
    </location>
</feature>
<dbReference type="OrthoDB" id="7930032at2"/>
<reference evidence="8 9" key="1">
    <citation type="submission" date="2017-03" db="EMBL/GenBank/DDBJ databases">
        <authorList>
            <person name="Afonso C.L."/>
            <person name="Miller P.J."/>
            <person name="Scott M.A."/>
            <person name="Spackman E."/>
            <person name="Goraichik I."/>
            <person name="Dimitrov K.M."/>
            <person name="Suarez D.L."/>
            <person name="Swayne D.E."/>
        </authorList>
    </citation>
    <scope>NUCLEOTIDE SEQUENCE [LARGE SCALE GENOMIC DNA]</scope>
    <source>
        <strain evidence="8 9">CECT 7639</strain>
    </source>
</reference>
<evidence type="ECO:0000313" key="8">
    <source>
        <dbReference type="EMBL" id="SLN46357.1"/>
    </source>
</evidence>
<evidence type="ECO:0000256" key="6">
    <source>
        <dbReference type="SAM" id="SignalP"/>
    </source>
</evidence>
<evidence type="ECO:0000256" key="1">
    <source>
        <dbReference type="ARBA" id="ARBA00004167"/>
    </source>
</evidence>
<proteinExistence type="predicted"/>
<feature type="signal peptide" evidence="6">
    <location>
        <begin position="1"/>
        <end position="21"/>
    </location>
</feature>
<keyword evidence="4" id="KW-0472">Membrane</keyword>
<feature type="compositionally biased region" description="Low complexity" evidence="5">
    <location>
        <begin position="234"/>
        <end position="255"/>
    </location>
</feature>
<dbReference type="InterPro" id="IPR037682">
    <property type="entry name" value="TonB_C"/>
</dbReference>
<evidence type="ECO:0000256" key="2">
    <source>
        <dbReference type="ARBA" id="ARBA00022692"/>
    </source>
</evidence>
<feature type="region of interest" description="Disordered" evidence="5">
    <location>
        <begin position="317"/>
        <end position="336"/>
    </location>
</feature>
<dbReference type="GO" id="GO:0016020">
    <property type="term" value="C:membrane"/>
    <property type="evidence" value="ECO:0007669"/>
    <property type="project" value="UniProtKB-SubCell"/>
</dbReference>
<dbReference type="Pfam" id="PF13103">
    <property type="entry name" value="TonB_2"/>
    <property type="match status" value="1"/>
</dbReference>